<keyword evidence="2" id="KW-1185">Reference proteome</keyword>
<dbReference type="HOGENOM" id="CLU_2026322_0_0_1"/>
<dbReference type="Proteomes" id="UP000015441">
    <property type="component" value="Unassembled WGS sequence"/>
</dbReference>
<evidence type="ECO:0000313" key="1">
    <source>
        <dbReference type="EMBL" id="CCU76067.1"/>
    </source>
</evidence>
<gene>
    <name evidence="1" type="ORF">BGHDH14_bghG002097000001001</name>
</gene>
<dbReference type="EMBL" id="CAUH01002097">
    <property type="protein sequence ID" value="CCU76067.1"/>
    <property type="molecule type" value="Genomic_DNA"/>
</dbReference>
<comment type="caution">
    <text evidence="1">The sequence shown here is derived from an EMBL/GenBank/DDBJ whole genome shotgun (WGS) entry which is preliminary data.</text>
</comment>
<evidence type="ECO:0000313" key="2">
    <source>
        <dbReference type="Proteomes" id="UP000015441"/>
    </source>
</evidence>
<protein>
    <submittedName>
        <fullName evidence="1">Uncharacterized protein</fullName>
    </submittedName>
</protein>
<organism evidence="1 2">
    <name type="scientific">Blumeria graminis f. sp. hordei (strain DH14)</name>
    <name type="common">Barley powdery mildew</name>
    <name type="synonym">Oidium monilioides f. sp. hordei</name>
    <dbReference type="NCBI Taxonomy" id="546991"/>
    <lineage>
        <taxon>Eukaryota</taxon>
        <taxon>Fungi</taxon>
        <taxon>Dikarya</taxon>
        <taxon>Ascomycota</taxon>
        <taxon>Pezizomycotina</taxon>
        <taxon>Leotiomycetes</taxon>
        <taxon>Erysiphales</taxon>
        <taxon>Erysiphaceae</taxon>
        <taxon>Blumeria</taxon>
        <taxon>Blumeria hordei</taxon>
    </lineage>
</organism>
<dbReference type="AlphaFoldDB" id="N1JDT2"/>
<proteinExistence type="predicted"/>
<dbReference type="InParanoid" id="N1JDT2"/>
<sequence>MIVHEAISRSVLAWIFEISNNTIYVCFKKSMIIQQQIPIPVDTPAIIESIIEAIACRIYDTINVSNQEEHEDEKAAVPPATTFQALNGLKLMLSFKKHEPDTISMELTILMRMESGNWEPDL</sequence>
<accession>N1JDT2</accession>
<name>N1JDT2_BLUG1</name>
<reference evidence="1 2" key="1">
    <citation type="journal article" date="2010" name="Science">
        <title>Genome expansion and gene loss in powdery mildew fungi reveal tradeoffs in extreme parasitism.</title>
        <authorList>
            <person name="Spanu P.D."/>
            <person name="Abbott J.C."/>
            <person name="Amselem J."/>
            <person name="Burgis T.A."/>
            <person name="Soanes D.M."/>
            <person name="Stueber K."/>
            <person name="Ver Loren van Themaat E."/>
            <person name="Brown J.K.M."/>
            <person name="Butcher S.A."/>
            <person name="Gurr S.J."/>
            <person name="Lebrun M.-H."/>
            <person name="Ridout C.J."/>
            <person name="Schulze-Lefert P."/>
            <person name="Talbot N.J."/>
            <person name="Ahmadinejad N."/>
            <person name="Ametz C."/>
            <person name="Barton G.R."/>
            <person name="Benjdia M."/>
            <person name="Bidzinski P."/>
            <person name="Bindschedler L.V."/>
            <person name="Both M."/>
            <person name="Brewer M.T."/>
            <person name="Cadle-Davidson L."/>
            <person name="Cadle-Davidson M.M."/>
            <person name="Collemare J."/>
            <person name="Cramer R."/>
            <person name="Frenkel O."/>
            <person name="Godfrey D."/>
            <person name="Harriman J."/>
            <person name="Hoede C."/>
            <person name="King B.C."/>
            <person name="Klages S."/>
            <person name="Kleemann J."/>
            <person name="Knoll D."/>
            <person name="Koti P.S."/>
            <person name="Kreplak J."/>
            <person name="Lopez-Ruiz F.J."/>
            <person name="Lu X."/>
            <person name="Maekawa T."/>
            <person name="Mahanil S."/>
            <person name="Micali C."/>
            <person name="Milgroom M.G."/>
            <person name="Montana G."/>
            <person name="Noir S."/>
            <person name="O'Connell R.J."/>
            <person name="Oberhaensli S."/>
            <person name="Parlange F."/>
            <person name="Pedersen C."/>
            <person name="Quesneville H."/>
            <person name="Reinhardt R."/>
            <person name="Rott M."/>
            <person name="Sacristan S."/>
            <person name="Schmidt S.M."/>
            <person name="Schoen M."/>
            <person name="Skamnioti P."/>
            <person name="Sommer H."/>
            <person name="Stephens A."/>
            <person name="Takahara H."/>
            <person name="Thordal-Christensen H."/>
            <person name="Vigouroux M."/>
            <person name="Wessling R."/>
            <person name="Wicker T."/>
            <person name="Panstruga R."/>
        </authorList>
    </citation>
    <scope>NUCLEOTIDE SEQUENCE [LARGE SCALE GENOMIC DNA]</scope>
    <source>
        <strain evidence="1">DH14</strain>
    </source>
</reference>